<dbReference type="EMBL" id="JAJAGO010000001">
    <property type="protein sequence ID" value="MCT2588418.1"/>
    <property type="molecule type" value="Genomic_DNA"/>
</dbReference>
<dbReference type="Pfam" id="PF12697">
    <property type="entry name" value="Abhydrolase_6"/>
    <property type="match status" value="1"/>
</dbReference>
<keyword evidence="3" id="KW-1185">Reference proteome</keyword>
<dbReference type="InterPro" id="IPR050471">
    <property type="entry name" value="AB_hydrolase"/>
</dbReference>
<dbReference type="GO" id="GO:0016787">
    <property type="term" value="F:hydrolase activity"/>
    <property type="evidence" value="ECO:0007669"/>
    <property type="project" value="UniProtKB-KW"/>
</dbReference>
<dbReference type="Proteomes" id="UP001156389">
    <property type="component" value="Unassembled WGS sequence"/>
</dbReference>
<dbReference type="Gene3D" id="3.40.50.1820">
    <property type="entry name" value="alpha/beta hydrolase"/>
    <property type="match status" value="1"/>
</dbReference>
<dbReference type="SUPFAM" id="SSF53474">
    <property type="entry name" value="alpha/beta-Hydrolases"/>
    <property type="match status" value="1"/>
</dbReference>
<organism evidence="2 3">
    <name type="scientific">Streptomyces gossypii</name>
    <dbReference type="NCBI Taxonomy" id="2883101"/>
    <lineage>
        <taxon>Bacteria</taxon>
        <taxon>Bacillati</taxon>
        <taxon>Actinomycetota</taxon>
        <taxon>Actinomycetes</taxon>
        <taxon>Kitasatosporales</taxon>
        <taxon>Streptomycetaceae</taxon>
        <taxon>Streptomyces</taxon>
    </lineage>
</organism>
<proteinExistence type="predicted"/>
<name>A0ABT2JKL1_9ACTN</name>
<dbReference type="InterPro" id="IPR000073">
    <property type="entry name" value="AB_hydrolase_1"/>
</dbReference>
<evidence type="ECO:0000313" key="2">
    <source>
        <dbReference type="EMBL" id="MCT2588418.1"/>
    </source>
</evidence>
<feature type="domain" description="AB hydrolase-1" evidence="1">
    <location>
        <begin position="23"/>
        <end position="244"/>
    </location>
</feature>
<keyword evidence="2" id="KW-0378">Hydrolase</keyword>
<evidence type="ECO:0000313" key="3">
    <source>
        <dbReference type="Proteomes" id="UP001156389"/>
    </source>
</evidence>
<dbReference type="PANTHER" id="PTHR43433:SF5">
    <property type="entry name" value="AB HYDROLASE-1 DOMAIN-CONTAINING PROTEIN"/>
    <property type="match status" value="1"/>
</dbReference>
<dbReference type="RefSeq" id="WP_260215326.1">
    <property type="nucleotide sequence ID" value="NZ_JAJAGO010000001.1"/>
</dbReference>
<dbReference type="PANTHER" id="PTHR43433">
    <property type="entry name" value="HYDROLASE, ALPHA/BETA FOLD FAMILY PROTEIN"/>
    <property type="match status" value="1"/>
</dbReference>
<sequence>MHKVVSRDGTTIAFKKEGTGPPLVLLGGGFRDHTVFTHFISELAPHCTTYAYDRRGRGESGDAPAYAIEREIEDLEAVIADAGGEAAVFGGSSGATLALEAAMAGSPITKLALLEPPYRMEGYQRPPDDFEVTLRALLEQERRGDAAEYFLAELVGFSAEAIAEWRSSPMWPANEEMAHTLLYDTAIMGDGDLPVERLARTKVDTLVINSDHTSDWLLAAAQATADALPNGRRVELPGVWHRVPPEVLGPALVEFVNG</sequence>
<dbReference type="InterPro" id="IPR029058">
    <property type="entry name" value="AB_hydrolase_fold"/>
</dbReference>
<protein>
    <submittedName>
        <fullName evidence="2">Alpha/beta hydrolase</fullName>
    </submittedName>
</protein>
<comment type="caution">
    <text evidence="2">The sequence shown here is derived from an EMBL/GenBank/DDBJ whole genome shotgun (WGS) entry which is preliminary data.</text>
</comment>
<gene>
    <name evidence="2" type="ORF">LHJ74_00395</name>
</gene>
<reference evidence="2 3" key="1">
    <citation type="submission" date="2021-10" db="EMBL/GenBank/DDBJ databases">
        <title>Streptomyces gossypii sp. nov., isolated from soil collected from cotton field.</title>
        <authorList>
            <person name="Ge X."/>
            <person name="Chen X."/>
            <person name="Liu W."/>
        </authorList>
    </citation>
    <scope>NUCLEOTIDE SEQUENCE [LARGE SCALE GENOMIC DNA]</scope>
    <source>
        <strain evidence="2 3">N2-109</strain>
    </source>
</reference>
<evidence type="ECO:0000259" key="1">
    <source>
        <dbReference type="Pfam" id="PF12697"/>
    </source>
</evidence>
<accession>A0ABT2JKL1</accession>